<feature type="transmembrane region" description="Helical" evidence="1">
    <location>
        <begin position="117"/>
        <end position="139"/>
    </location>
</feature>
<reference evidence="3" key="1">
    <citation type="submission" date="2025-08" db="UniProtKB">
        <authorList>
            <consortium name="RefSeq"/>
        </authorList>
    </citation>
    <scope>IDENTIFICATION</scope>
</reference>
<name>A0AB39ZDP0_DROSZ</name>
<feature type="transmembrane region" description="Helical" evidence="1">
    <location>
        <begin position="40"/>
        <end position="60"/>
    </location>
</feature>
<evidence type="ECO:0000256" key="1">
    <source>
        <dbReference type="SAM" id="Phobius"/>
    </source>
</evidence>
<feature type="transmembrane region" description="Helical" evidence="1">
    <location>
        <begin position="72"/>
        <end position="92"/>
    </location>
</feature>
<dbReference type="AlphaFoldDB" id="A0AB39ZDP0"/>
<accession>A0AB39ZDP0</accession>
<keyword evidence="1" id="KW-0812">Transmembrane</keyword>
<proteinExistence type="predicted"/>
<keyword evidence="2" id="KW-1185">Reference proteome</keyword>
<evidence type="ECO:0000313" key="2">
    <source>
        <dbReference type="Proteomes" id="UP001652628"/>
    </source>
</evidence>
<dbReference type="RefSeq" id="XP_016933682.2">
    <property type="nucleotide sequence ID" value="XM_017078193.4"/>
</dbReference>
<gene>
    <name evidence="3" type="primary">LOC108012761</name>
</gene>
<keyword evidence="1" id="KW-1133">Transmembrane helix</keyword>
<dbReference type="Proteomes" id="UP001652628">
    <property type="component" value="Chromosome 3"/>
</dbReference>
<evidence type="ECO:0000313" key="3">
    <source>
        <dbReference type="RefSeq" id="XP_016933682.2"/>
    </source>
</evidence>
<organism evidence="2 3">
    <name type="scientific">Drosophila suzukii</name>
    <name type="common">Spotted-wing drosophila fruit fly</name>
    <dbReference type="NCBI Taxonomy" id="28584"/>
    <lineage>
        <taxon>Eukaryota</taxon>
        <taxon>Metazoa</taxon>
        <taxon>Ecdysozoa</taxon>
        <taxon>Arthropoda</taxon>
        <taxon>Hexapoda</taxon>
        <taxon>Insecta</taxon>
        <taxon>Pterygota</taxon>
        <taxon>Neoptera</taxon>
        <taxon>Endopterygota</taxon>
        <taxon>Diptera</taxon>
        <taxon>Brachycera</taxon>
        <taxon>Muscomorpha</taxon>
        <taxon>Ephydroidea</taxon>
        <taxon>Drosophilidae</taxon>
        <taxon>Drosophila</taxon>
        <taxon>Sophophora</taxon>
    </lineage>
</organism>
<sequence length="147" mass="17026">MGHFVTYFALMLASWGIRLCPRLYLPSGHSVLSLEIANITRAFVEANIYTVFTVLILMTPSKMFTTHKGRNLKFLFVMPYMLQYFCCFWSTAQNIKELLTKPEMLALNEYLPAHLKMIAILVLQLLAMIEIGLVLFYSLKKEPHQMK</sequence>
<keyword evidence="1" id="KW-0472">Membrane</keyword>
<protein>
    <submittedName>
        <fullName evidence="3">Uncharacterized protein</fullName>
    </submittedName>
</protein>
<dbReference type="GeneID" id="108012761"/>